<accession>A0A445MY75</accession>
<evidence type="ECO:0000313" key="1">
    <source>
        <dbReference type="EMBL" id="SPD74428.1"/>
    </source>
</evidence>
<gene>
    <name evidence="1" type="ORF">PITCH_A230114</name>
</gene>
<dbReference type="AlphaFoldDB" id="A0A445MY75"/>
<protein>
    <submittedName>
        <fullName evidence="1">Uncharacterized protein</fullName>
    </submittedName>
</protein>
<dbReference type="EMBL" id="OJIN01000146">
    <property type="protein sequence ID" value="SPD74428.1"/>
    <property type="molecule type" value="Genomic_DNA"/>
</dbReference>
<reference evidence="1" key="1">
    <citation type="submission" date="2018-01" db="EMBL/GenBank/DDBJ databases">
        <authorList>
            <person name="Regsiter A."/>
            <person name="William W."/>
        </authorList>
    </citation>
    <scope>NUCLEOTIDE SEQUENCE</scope>
    <source>
        <strain evidence="1">TRIP AH-1</strain>
    </source>
</reference>
<organism evidence="1">
    <name type="scientific">uncultured Desulfobacterium sp</name>
    <dbReference type="NCBI Taxonomy" id="201089"/>
    <lineage>
        <taxon>Bacteria</taxon>
        <taxon>Pseudomonadati</taxon>
        <taxon>Thermodesulfobacteriota</taxon>
        <taxon>Desulfobacteria</taxon>
        <taxon>Desulfobacterales</taxon>
        <taxon>Desulfobacteriaceae</taxon>
        <taxon>Desulfobacterium</taxon>
        <taxon>environmental samples</taxon>
    </lineage>
</organism>
<sequence>MAIIYMGHTTTIMADIIGKKIQNNNLLVIGVRKARHKICHAFLI</sequence>
<proteinExistence type="predicted"/>
<name>A0A445MY75_9BACT</name>